<evidence type="ECO:0000259" key="4">
    <source>
        <dbReference type="Pfam" id="PF17853"/>
    </source>
</evidence>
<dbReference type="EMBL" id="PKJT01000012">
    <property type="protein sequence ID" value="PKZ80884.1"/>
    <property type="molecule type" value="Genomic_DNA"/>
</dbReference>
<dbReference type="Pfam" id="PF17853">
    <property type="entry name" value="GGDEF_2"/>
    <property type="match status" value="1"/>
</dbReference>
<name>A0AAP3AB60_MICLU</name>
<comment type="similarity">
    <text evidence="1">Belongs to the CdaR family.</text>
</comment>
<dbReference type="Gene3D" id="1.10.10.2840">
    <property type="entry name" value="PucR C-terminal helix-turn-helix domain"/>
    <property type="match status" value="1"/>
</dbReference>
<dbReference type="InterPro" id="IPR051448">
    <property type="entry name" value="CdaR-like_regulators"/>
</dbReference>
<feature type="domain" description="CdaR GGDEF-like" evidence="4">
    <location>
        <begin position="188"/>
        <end position="296"/>
    </location>
</feature>
<evidence type="ECO:0000259" key="2">
    <source>
        <dbReference type="Pfam" id="PF13556"/>
    </source>
</evidence>
<evidence type="ECO:0000259" key="3">
    <source>
        <dbReference type="Pfam" id="PF14361"/>
    </source>
</evidence>
<gene>
    <name evidence="5" type="ORF">CYJ95_10200</name>
</gene>
<protein>
    <submittedName>
        <fullName evidence="5">PucR family transcriptional regulator</fullName>
    </submittedName>
</protein>
<proteinExistence type="inferred from homology"/>
<dbReference type="AlphaFoldDB" id="A0AAP3AB60"/>
<organism evidence="5 6">
    <name type="scientific">Micrococcus luteus</name>
    <name type="common">Micrococcus lysodeikticus</name>
    <dbReference type="NCBI Taxonomy" id="1270"/>
    <lineage>
        <taxon>Bacteria</taxon>
        <taxon>Bacillati</taxon>
        <taxon>Actinomycetota</taxon>
        <taxon>Actinomycetes</taxon>
        <taxon>Micrococcales</taxon>
        <taxon>Micrococcaceae</taxon>
        <taxon>Micrococcus</taxon>
    </lineage>
</organism>
<dbReference type="PANTHER" id="PTHR33744">
    <property type="entry name" value="CARBOHYDRATE DIACID REGULATOR"/>
    <property type="match status" value="1"/>
</dbReference>
<accession>A0AAP3AB60</accession>
<dbReference type="InterPro" id="IPR041522">
    <property type="entry name" value="CdaR_GGDEF"/>
</dbReference>
<feature type="domain" description="PucR C-terminal helix-turn-helix" evidence="2">
    <location>
        <begin position="346"/>
        <end position="404"/>
    </location>
</feature>
<reference evidence="5 6" key="1">
    <citation type="submission" date="2017-12" db="EMBL/GenBank/DDBJ databases">
        <title>Phylogenetic diversity of female urinary microbiome.</title>
        <authorList>
            <person name="Thomas-White K."/>
            <person name="Wolfe A.J."/>
        </authorList>
    </citation>
    <scope>NUCLEOTIDE SEQUENCE [LARGE SCALE GENOMIC DNA]</scope>
    <source>
        <strain evidence="5 6">UMB0038</strain>
    </source>
</reference>
<dbReference type="RefSeq" id="WP_020627988.1">
    <property type="nucleotide sequence ID" value="NZ_CP033200.1"/>
</dbReference>
<dbReference type="InterPro" id="IPR042070">
    <property type="entry name" value="PucR_C-HTH_sf"/>
</dbReference>
<dbReference type="PANTHER" id="PTHR33744:SF1">
    <property type="entry name" value="DNA-BINDING TRANSCRIPTIONAL ACTIVATOR ADER"/>
    <property type="match status" value="1"/>
</dbReference>
<dbReference type="InterPro" id="IPR025736">
    <property type="entry name" value="PucR_C-HTH_dom"/>
</dbReference>
<evidence type="ECO:0000313" key="6">
    <source>
        <dbReference type="Proteomes" id="UP000234847"/>
    </source>
</evidence>
<evidence type="ECO:0000256" key="1">
    <source>
        <dbReference type="ARBA" id="ARBA00006754"/>
    </source>
</evidence>
<feature type="domain" description="RsbT co-antagonist protein RsbRD N-terminal" evidence="3">
    <location>
        <begin position="30"/>
        <end position="174"/>
    </location>
</feature>
<evidence type="ECO:0000313" key="5">
    <source>
        <dbReference type="EMBL" id="PKZ80884.1"/>
    </source>
</evidence>
<sequence>MVQEAGVPEESGDAERRLREAWSALLEDADRIADEIAAATLGGDQGGAWSTPELRARLRRSTREHVRRGLRGLAGVPSGEGAGGRLVDTWRATGVERARQGVPLETVISTYTSGNRLLWEELGRRVREGRLDITTEELLEAGRRLWEDLSVTGEVLSAAYRRETARLTLRDLRRQEDCLAGLLEGKGADPVYAEQAEEILGVRATAPLACVVALAEDPGSDVLHHPEDRMGRLGATSRWAVREGALYGVVEPPSTDEEWLTEALGPLVEGQVGVAWARQGIPETAAAFRLATRAAHTLPPGERRLAWASHRLPEVLLESSPEVAALLVEEVLGPLRALPADQRATLMETLRALLRRSGSATLAAEDLICHRNTVIYRTKRLVELTGCSLQDPRGRLMLELAVLAADRAGGPVRRARPISP</sequence>
<dbReference type="InterPro" id="IPR025751">
    <property type="entry name" value="RsbRD_N_dom"/>
</dbReference>
<comment type="caution">
    <text evidence="5">The sequence shown here is derived from an EMBL/GenBank/DDBJ whole genome shotgun (WGS) entry which is preliminary data.</text>
</comment>
<dbReference type="Proteomes" id="UP000234847">
    <property type="component" value="Unassembled WGS sequence"/>
</dbReference>
<dbReference type="Pfam" id="PF14361">
    <property type="entry name" value="RsbRD_N"/>
    <property type="match status" value="1"/>
</dbReference>
<dbReference type="Pfam" id="PF13556">
    <property type="entry name" value="HTH_30"/>
    <property type="match status" value="1"/>
</dbReference>